<organism evidence="3 5">
    <name type="scientific">Allofranklinella schreckenbergeri</name>
    <dbReference type="NCBI Taxonomy" id="1076744"/>
    <lineage>
        <taxon>Bacteria</taxon>
        <taxon>Pseudomonadati</taxon>
        <taxon>Pseudomonadota</taxon>
        <taxon>Betaproteobacteria</taxon>
        <taxon>Burkholderiales</taxon>
        <taxon>Comamonadaceae</taxon>
        <taxon>Allofranklinella</taxon>
    </lineage>
</organism>
<comment type="similarity">
    <text evidence="1">Belongs to the UPF0065 (bug) family.</text>
</comment>
<dbReference type="PIRSF" id="PIRSF017082">
    <property type="entry name" value="YflP"/>
    <property type="match status" value="1"/>
</dbReference>
<reference evidence="5 6" key="1">
    <citation type="submission" date="2018-10" db="EMBL/GenBank/DDBJ databases">
        <title>Comamonadaceae CDC group NO-1 genome sequencing and assembly.</title>
        <authorList>
            <person name="Bernier A.-M."/>
            <person name="Bernard K."/>
        </authorList>
    </citation>
    <scope>NUCLEOTIDE SEQUENCE [LARGE SCALE GENOMIC DNA]</scope>
    <source>
        <strain evidence="4 6">NML180581</strain>
        <strain evidence="3 5">NML970147</strain>
    </source>
</reference>
<evidence type="ECO:0000313" key="6">
    <source>
        <dbReference type="Proteomes" id="UP000281171"/>
    </source>
</evidence>
<evidence type="ECO:0000313" key="3">
    <source>
        <dbReference type="EMBL" id="RMW96778.1"/>
    </source>
</evidence>
<feature type="chain" id="PRO_5036085674" evidence="2">
    <location>
        <begin position="31"/>
        <end position="330"/>
    </location>
</feature>
<dbReference type="RefSeq" id="WP_122238791.1">
    <property type="nucleotide sequence ID" value="NZ_RDQK01000002.1"/>
</dbReference>
<name>A0A3M6Q355_9BURK</name>
<dbReference type="PANTHER" id="PTHR42928:SF5">
    <property type="entry name" value="BLR1237 PROTEIN"/>
    <property type="match status" value="1"/>
</dbReference>
<dbReference type="InterPro" id="IPR005064">
    <property type="entry name" value="BUG"/>
</dbReference>
<dbReference type="Pfam" id="PF03401">
    <property type="entry name" value="TctC"/>
    <property type="match status" value="1"/>
</dbReference>
<dbReference type="AlphaFoldDB" id="A0A3M6Q355"/>
<protein>
    <submittedName>
        <fullName evidence="3">Twin-arginine translocation pathway signal</fullName>
    </submittedName>
</protein>
<evidence type="ECO:0000256" key="2">
    <source>
        <dbReference type="SAM" id="SignalP"/>
    </source>
</evidence>
<proteinExistence type="inferred from homology"/>
<evidence type="ECO:0000256" key="1">
    <source>
        <dbReference type="ARBA" id="ARBA00006987"/>
    </source>
</evidence>
<dbReference type="Proteomes" id="UP000281171">
    <property type="component" value="Unassembled WGS sequence"/>
</dbReference>
<sequence>MTIRRRQWLALHLQFAAALAAGAHWPLAQAEEAGPVRLLVGYPPGGGTDALARLLAQHLSQELGVTIVVDNRPGAAGQIAAQALKTSSPDGRTLLLSHDHTISILPQVLRRPGFDAHTDFQPVAGIATFVNCVAVASSHPAHTWQQFVEWLHEQDKPSMLAFGVPVPASTPEFLVHRLAQKYEKNLMAVPYRGSAPMLTDLLNGQLQVGIAAIQDFMELHQAGKVRILGVLGSQRQSALPTIPTLAEMGIEGFESVPFYGLYAPSGIDMQWVQRWEKAVQKVLQKPGVHQKIHDWAMTACYMDHSELDSRERMHSQVWSRIIHDNGFAPR</sequence>
<dbReference type="InterPro" id="IPR042100">
    <property type="entry name" value="Bug_dom1"/>
</dbReference>
<accession>A0A3M6Q355</accession>
<keyword evidence="2" id="KW-0732">Signal</keyword>
<dbReference type="PANTHER" id="PTHR42928">
    <property type="entry name" value="TRICARBOXYLATE-BINDING PROTEIN"/>
    <property type="match status" value="1"/>
</dbReference>
<accession>A0A3M6R892</accession>
<evidence type="ECO:0000313" key="5">
    <source>
        <dbReference type="Proteomes" id="UP000267521"/>
    </source>
</evidence>
<comment type="caution">
    <text evidence="3">The sequence shown here is derived from an EMBL/GenBank/DDBJ whole genome shotgun (WGS) entry which is preliminary data.</text>
</comment>
<dbReference type="SUPFAM" id="SSF53850">
    <property type="entry name" value="Periplasmic binding protein-like II"/>
    <property type="match status" value="1"/>
</dbReference>
<dbReference type="PROSITE" id="PS51318">
    <property type="entry name" value="TAT"/>
    <property type="match status" value="1"/>
</dbReference>
<dbReference type="InterPro" id="IPR006311">
    <property type="entry name" value="TAT_signal"/>
</dbReference>
<gene>
    <name evidence="4" type="ORF">EBQ24_00950</name>
    <name evidence="3" type="ORF">EBQ26_09575</name>
</gene>
<evidence type="ECO:0000313" key="4">
    <source>
        <dbReference type="EMBL" id="RMX11547.1"/>
    </source>
</evidence>
<dbReference type="Proteomes" id="UP000267521">
    <property type="component" value="Unassembled WGS sequence"/>
</dbReference>
<dbReference type="EMBL" id="RDQM01000011">
    <property type="protein sequence ID" value="RMW96778.1"/>
    <property type="molecule type" value="Genomic_DNA"/>
</dbReference>
<feature type="signal peptide" evidence="2">
    <location>
        <begin position="1"/>
        <end position="30"/>
    </location>
</feature>
<dbReference type="Gene3D" id="3.40.190.10">
    <property type="entry name" value="Periplasmic binding protein-like II"/>
    <property type="match status" value="1"/>
</dbReference>
<dbReference type="EMBL" id="RDQK01000002">
    <property type="protein sequence ID" value="RMX11547.1"/>
    <property type="molecule type" value="Genomic_DNA"/>
</dbReference>
<dbReference type="Gene3D" id="3.40.190.150">
    <property type="entry name" value="Bordetella uptake gene, domain 1"/>
    <property type="match status" value="1"/>
</dbReference>